<dbReference type="Proteomes" id="UP000218231">
    <property type="component" value="Unassembled WGS sequence"/>
</dbReference>
<accession>A0A2A2KYC3</accession>
<dbReference type="EMBL" id="LIAE01007493">
    <property type="protein sequence ID" value="PAV78934.1"/>
    <property type="molecule type" value="Genomic_DNA"/>
</dbReference>
<dbReference type="AlphaFoldDB" id="A0A2A2KYC3"/>
<name>A0A2A2KYC3_9BILA</name>
<proteinExistence type="predicted"/>
<sequence>MGSALQSYSSEKNNRHLKEINVDGMKEEKGSAFGFLSLDRILLSPNLKEIHDKALSDSFILEKGIPQLNIDFLVVGAHRSQTQSKAGAVTEGVCLCRGELLAQGSSSFMAAASCPLWMRPKLETALNLFQLVALPIHSRLSLRKSSQVVPRCMMPFASRVALCVVAVRTQSFISCNEFLD</sequence>
<comment type="caution">
    <text evidence="1">The sequence shown here is derived from an EMBL/GenBank/DDBJ whole genome shotgun (WGS) entry which is preliminary data.</text>
</comment>
<reference evidence="1 2" key="1">
    <citation type="journal article" date="2017" name="Curr. Biol.">
        <title>Genome architecture and evolution of a unichromosomal asexual nematode.</title>
        <authorList>
            <person name="Fradin H."/>
            <person name="Zegar C."/>
            <person name="Gutwein M."/>
            <person name="Lucas J."/>
            <person name="Kovtun M."/>
            <person name="Corcoran D."/>
            <person name="Baugh L.R."/>
            <person name="Kiontke K."/>
            <person name="Gunsalus K."/>
            <person name="Fitch D.H."/>
            <person name="Piano F."/>
        </authorList>
    </citation>
    <scope>NUCLEOTIDE SEQUENCE [LARGE SCALE GENOMIC DNA]</scope>
    <source>
        <strain evidence="1">PF1309</strain>
    </source>
</reference>
<evidence type="ECO:0000313" key="1">
    <source>
        <dbReference type="EMBL" id="PAV78934.1"/>
    </source>
</evidence>
<gene>
    <name evidence="1" type="ORF">WR25_21928</name>
</gene>
<organism evidence="1 2">
    <name type="scientific">Diploscapter pachys</name>
    <dbReference type="NCBI Taxonomy" id="2018661"/>
    <lineage>
        <taxon>Eukaryota</taxon>
        <taxon>Metazoa</taxon>
        <taxon>Ecdysozoa</taxon>
        <taxon>Nematoda</taxon>
        <taxon>Chromadorea</taxon>
        <taxon>Rhabditida</taxon>
        <taxon>Rhabditina</taxon>
        <taxon>Rhabditomorpha</taxon>
        <taxon>Rhabditoidea</taxon>
        <taxon>Rhabditidae</taxon>
        <taxon>Diploscapter</taxon>
    </lineage>
</organism>
<keyword evidence="2" id="KW-1185">Reference proteome</keyword>
<protein>
    <submittedName>
        <fullName evidence="1">Uncharacterized protein</fullName>
    </submittedName>
</protein>
<evidence type="ECO:0000313" key="2">
    <source>
        <dbReference type="Proteomes" id="UP000218231"/>
    </source>
</evidence>